<dbReference type="FunFam" id="3.40.50.300:FF:000137">
    <property type="entry name" value="Replication-associated recombination protein A"/>
    <property type="match status" value="1"/>
</dbReference>
<keyword evidence="4" id="KW-0235">DNA replication</keyword>
<dbReference type="Gene3D" id="1.10.3710.10">
    <property type="entry name" value="DNA polymerase III clamp loader subunits, C-terminal domain"/>
    <property type="match status" value="1"/>
</dbReference>
<protein>
    <recommendedName>
        <fullName evidence="3">Replication-associated recombination protein A</fullName>
    </recommendedName>
</protein>
<dbReference type="InterPro" id="IPR027417">
    <property type="entry name" value="P-loop_NTPase"/>
</dbReference>
<keyword evidence="5" id="KW-0547">Nucleotide-binding</keyword>
<comment type="function">
    <text evidence="1">DNA-dependent ATPase that plays important roles in cellular responses to stalled DNA replication processes.</text>
</comment>
<dbReference type="HOGENOM" id="CLU_018046_0_2_3"/>
<evidence type="ECO:0000256" key="6">
    <source>
        <dbReference type="ARBA" id="ARBA00022840"/>
    </source>
</evidence>
<dbReference type="CDD" id="cd00009">
    <property type="entry name" value="AAA"/>
    <property type="match status" value="1"/>
</dbReference>
<feature type="compositionally biased region" description="Basic and acidic residues" evidence="7">
    <location>
        <begin position="739"/>
        <end position="751"/>
    </location>
</feature>
<gene>
    <name evidence="9" type="primary">yrvN</name>
    <name evidence="9" type="ordered locus">SYNW2158</name>
</gene>
<evidence type="ECO:0000256" key="3">
    <source>
        <dbReference type="ARBA" id="ARBA00020776"/>
    </source>
</evidence>
<dbReference type="FunFam" id="1.10.8.60:FF:000029">
    <property type="entry name" value="Replication-associated recombination protein A"/>
    <property type="match status" value="1"/>
</dbReference>
<dbReference type="CDD" id="cd18139">
    <property type="entry name" value="HLD_clamp_RarA"/>
    <property type="match status" value="1"/>
</dbReference>
<dbReference type="KEGG" id="syw:SYNW2158"/>
<dbReference type="GO" id="GO:0000731">
    <property type="term" value="P:DNA synthesis involved in DNA repair"/>
    <property type="evidence" value="ECO:0007669"/>
    <property type="project" value="TreeGrafter"/>
</dbReference>
<dbReference type="GO" id="GO:0008047">
    <property type="term" value="F:enzyme activator activity"/>
    <property type="evidence" value="ECO:0007669"/>
    <property type="project" value="TreeGrafter"/>
</dbReference>
<evidence type="ECO:0000313" key="10">
    <source>
        <dbReference type="Proteomes" id="UP000001422"/>
    </source>
</evidence>
<dbReference type="InterPro" id="IPR051314">
    <property type="entry name" value="AAA_ATPase_RarA/MGS1/WRNIP1"/>
</dbReference>
<dbReference type="NCBIfam" id="NF009881">
    <property type="entry name" value="PRK13341.1-2"/>
    <property type="match status" value="1"/>
</dbReference>
<evidence type="ECO:0000256" key="7">
    <source>
        <dbReference type="SAM" id="MobiDB-lite"/>
    </source>
</evidence>
<name>Q7U4B3_PARMW</name>
<dbReference type="Proteomes" id="UP000001422">
    <property type="component" value="Chromosome"/>
</dbReference>
<dbReference type="AlphaFoldDB" id="Q7U4B3"/>
<dbReference type="PANTHER" id="PTHR13779:SF7">
    <property type="entry name" value="ATPASE WRNIP1"/>
    <property type="match status" value="1"/>
</dbReference>
<dbReference type="PANTHER" id="PTHR13779">
    <property type="entry name" value="WERNER HELICASE-INTERACTING PROTEIN 1 FAMILY MEMBER"/>
    <property type="match status" value="1"/>
</dbReference>
<dbReference type="InterPro" id="IPR008921">
    <property type="entry name" value="DNA_pol3_clamp-load_cplx_C"/>
</dbReference>
<comment type="similarity">
    <text evidence="2">Belongs to the AAA ATPase family. RarA/MGS1/WRNIP1 subfamily.</text>
</comment>
<organism evidence="9 10">
    <name type="scientific">Parasynechococcus marenigrum (strain WH8102)</name>
    <dbReference type="NCBI Taxonomy" id="84588"/>
    <lineage>
        <taxon>Bacteria</taxon>
        <taxon>Bacillati</taxon>
        <taxon>Cyanobacteriota</taxon>
        <taxon>Cyanophyceae</taxon>
        <taxon>Synechococcales</taxon>
        <taxon>Prochlorococcaceae</taxon>
        <taxon>Parasynechococcus</taxon>
        <taxon>Parasynechococcus marenigrum</taxon>
    </lineage>
</organism>
<dbReference type="InterPro" id="IPR003593">
    <property type="entry name" value="AAA+_ATPase"/>
</dbReference>
<dbReference type="InterPro" id="IPR003959">
    <property type="entry name" value="ATPase_AAA_core"/>
</dbReference>
<dbReference type="Gene3D" id="1.10.8.60">
    <property type="match status" value="1"/>
</dbReference>
<dbReference type="FunFam" id="1.20.272.10:FF:000001">
    <property type="entry name" value="Putative AAA family ATPase"/>
    <property type="match status" value="1"/>
</dbReference>
<dbReference type="RefSeq" id="WP_011129013.1">
    <property type="nucleotide sequence ID" value="NC_005070.1"/>
</dbReference>
<dbReference type="InterPro" id="IPR032423">
    <property type="entry name" value="AAA_assoc_2"/>
</dbReference>
<dbReference type="InterPro" id="IPR021886">
    <property type="entry name" value="MgsA_C"/>
</dbReference>
<dbReference type="Pfam" id="PF12002">
    <property type="entry name" value="MgsA_C"/>
    <property type="match status" value="1"/>
</dbReference>
<dbReference type="Pfam" id="PF16193">
    <property type="entry name" value="AAA_assoc_2"/>
    <property type="match status" value="1"/>
</dbReference>
<dbReference type="GO" id="GO:0016887">
    <property type="term" value="F:ATP hydrolysis activity"/>
    <property type="evidence" value="ECO:0007669"/>
    <property type="project" value="InterPro"/>
</dbReference>
<dbReference type="GO" id="GO:0003677">
    <property type="term" value="F:DNA binding"/>
    <property type="evidence" value="ECO:0007669"/>
    <property type="project" value="InterPro"/>
</dbReference>
<keyword evidence="10" id="KW-1185">Reference proteome</keyword>
<dbReference type="NCBIfam" id="NF009883">
    <property type="entry name" value="PRK13341.1-4"/>
    <property type="match status" value="1"/>
</dbReference>
<keyword evidence="6" id="KW-0067">ATP-binding</keyword>
<evidence type="ECO:0000256" key="5">
    <source>
        <dbReference type="ARBA" id="ARBA00022741"/>
    </source>
</evidence>
<accession>Q7U4B3</accession>
<dbReference type="Pfam" id="PF00004">
    <property type="entry name" value="AAA"/>
    <property type="match status" value="1"/>
</dbReference>
<dbReference type="GO" id="GO:0006261">
    <property type="term" value="P:DNA-templated DNA replication"/>
    <property type="evidence" value="ECO:0007669"/>
    <property type="project" value="TreeGrafter"/>
</dbReference>
<evidence type="ECO:0000259" key="8">
    <source>
        <dbReference type="SMART" id="SM00382"/>
    </source>
</evidence>
<feature type="domain" description="AAA+ ATPase" evidence="8">
    <location>
        <begin position="70"/>
        <end position="191"/>
    </location>
</feature>
<evidence type="ECO:0000256" key="1">
    <source>
        <dbReference type="ARBA" id="ARBA00002393"/>
    </source>
</evidence>
<dbReference type="EMBL" id="BX569694">
    <property type="protein sequence ID" value="CAE08673.1"/>
    <property type="molecule type" value="Genomic_DNA"/>
</dbReference>
<dbReference type="SUPFAM" id="SSF48019">
    <property type="entry name" value="post-AAA+ oligomerization domain-like"/>
    <property type="match status" value="1"/>
</dbReference>
<evidence type="ECO:0000313" key="9">
    <source>
        <dbReference type="EMBL" id="CAE08673.1"/>
    </source>
</evidence>
<dbReference type="Gene3D" id="3.40.50.300">
    <property type="entry name" value="P-loop containing nucleotide triphosphate hydrolases"/>
    <property type="match status" value="1"/>
</dbReference>
<dbReference type="Gene3D" id="1.20.272.10">
    <property type="match status" value="1"/>
</dbReference>
<feature type="region of interest" description="Disordered" evidence="7">
    <location>
        <begin position="732"/>
        <end position="751"/>
    </location>
</feature>
<evidence type="ECO:0000256" key="2">
    <source>
        <dbReference type="ARBA" id="ARBA00008959"/>
    </source>
</evidence>
<dbReference type="SMART" id="SM00382">
    <property type="entry name" value="AAA"/>
    <property type="match status" value="1"/>
</dbReference>
<reference evidence="9 10" key="1">
    <citation type="journal article" date="2003" name="Nature">
        <title>The genome of a motile marine Synechococcus.</title>
        <authorList>
            <person name="Palenik B."/>
            <person name="Brahamsha B."/>
            <person name="Larimer F."/>
            <person name="Land M."/>
            <person name="Hauser L."/>
            <person name="Chain P."/>
            <person name="Lamerdin J."/>
            <person name="Regala W."/>
            <person name="Allen E.A."/>
            <person name="McCarren J."/>
            <person name="Paulsen I."/>
            <person name="Dufresne A."/>
            <person name="Partensky F."/>
            <person name="Webb E."/>
            <person name="Waterbury J."/>
        </authorList>
    </citation>
    <scope>NUCLEOTIDE SEQUENCE [LARGE SCALE GENOMIC DNA]</scope>
    <source>
        <strain evidence="9 10">WH8102</strain>
    </source>
</reference>
<sequence length="751" mass="83469">MQYPREKCSIGTVDADSLSQDLFTYQGEQRRRQQAPLADRMRPRTLEEFEGQQGILAQGRLLRRAIKADRVGNLILHGPPGVGKTTLARIVANHTRAHFSSLNAVLAGVKDLRAEVDAAKLRLERHGLRSILFIDEVHRFNSAQQDALLPWVENGTVTLIGATTENPYFEVNKALVSRSRLFRLLPLEPDDLHQLLQRALNDEERGYGTRRVTVTPDAAAHLVDVAGGDARSLLNALELAVESSEPEPDGVIQINLAIAEESIQQRAVLYDKQGDAHYDTISAFIKSLRGSDADAALFWLSRMVEAGENPRFIFRRMLIAAGEDIGLADPQAIVVVEACAAAFERVGLPEGLYPLAQAALYLAGTEKSNSVLGFFDALKSVREANRQDVPSHLRDANRDGDSFGDGVGYRYPHAYAEHWVEQQYLPTALQGEVFWQPGQLGWEGERRERMAERRAAQLAAAAELASEQPLLLSSGPDSPAMERWIQRQLGQEGERLHLLRRRLWAGVSWQRQDRVLLLGCHSLLWALDPLRQVPEGGVTLICPSPDDRQRLAAQIDLLEPERQPQLLDGFDALPSDQVFDWIGGRLGTVDLLETDWTELAQTLTDHADSNASLRLLISCAGCGPAGALSASHIAETSLSQLVEQEQSWLQQLQIQTQPLEEQGWSLNTDQWDEVLTLPGGKSLAERWLANDSDYRRMLGSIQPEPLQLLRTTLEGLGSEGLRLPMRHQLLAGKRSQPTTEHRVLSPQTERA</sequence>
<dbReference type="STRING" id="84588.SYNW2158"/>
<dbReference type="GO" id="GO:0017116">
    <property type="term" value="F:single-stranded DNA helicase activity"/>
    <property type="evidence" value="ECO:0007669"/>
    <property type="project" value="TreeGrafter"/>
</dbReference>
<dbReference type="GO" id="GO:0005524">
    <property type="term" value="F:ATP binding"/>
    <property type="evidence" value="ECO:0007669"/>
    <property type="project" value="UniProtKB-KW"/>
</dbReference>
<dbReference type="SUPFAM" id="SSF52540">
    <property type="entry name" value="P-loop containing nucleoside triphosphate hydrolases"/>
    <property type="match status" value="1"/>
</dbReference>
<dbReference type="eggNOG" id="COG2256">
    <property type="taxonomic scope" value="Bacteria"/>
</dbReference>
<proteinExistence type="inferred from homology"/>
<evidence type="ECO:0000256" key="4">
    <source>
        <dbReference type="ARBA" id="ARBA00022705"/>
    </source>
</evidence>